<evidence type="ECO:0000259" key="1">
    <source>
        <dbReference type="PROSITE" id="PS50123"/>
    </source>
</evidence>
<dbReference type="GO" id="GO:0032259">
    <property type="term" value="P:methylation"/>
    <property type="evidence" value="ECO:0007669"/>
    <property type="project" value="UniProtKB-KW"/>
</dbReference>
<reference evidence="2 3" key="1">
    <citation type="submission" date="2018-11" db="EMBL/GenBank/DDBJ databases">
        <title>Chryseotalea sanarue gen. nov., sp., nov., a member of the family Cytophagaceae, isolated from a brackish lake in Hamamatsu Japan.</title>
        <authorList>
            <person name="Maejima Y."/>
            <person name="Iino T."/>
            <person name="Muraguchi Y."/>
            <person name="Fukuda K."/>
            <person name="Ohkuma M."/>
            <person name="Moriuchi R."/>
            <person name="Dohra H."/>
            <person name="Kimbara K."/>
            <person name="Shintani M."/>
        </authorList>
    </citation>
    <scope>NUCLEOTIDE SEQUENCE [LARGE SCALE GENOMIC DNA]</scope>
    <source>
        <strain evidence="2 3">Ys</strain>
    </source>
</reference>
<dbReference type="GO" id="GO:0008757">
    <property type="term" value="F:S-adenosylmethionine-dependent methyltransferase activity"/>
    <property type="evidence" value="ECO:0007669"/>
    <property type="project" value="InterPro"/>
</dbReference>
<keyword evidence="2" id="KW-0489">Methyltransferase</keyword>
<dbReference type="PROSITE" id="PS50123">
    <property type="entry name" value="CHER"/>
    <property type="match status" value="1"/>
</dbReference>
<dbReference type="InterPro" id="IPR000780">
    <property type="entry name" value="CheR_MeTrfase"/>
</dbReference>
<dbReference type="AlphaFoldDB" id="A0A401UBS1"/>
<accession>A0A401UBS1</accession>
<dbReference type="CDD" id="cd02440">
    <property type="entry name" value="AdoMet_MTases"/>
    <property type="match status" value="1"/>
</dbReference>
<dbReference type="InterPro" id="IPR022642">
    <property type="entry name" value="CheR_C"/>
</dbReference>
<dbReference type="PRINTS" id="PR00996">
    <property type="entry name" value="CHERMTFRASE"/>
</dbReference>
<evidence type="ECO:0000313" key="2">
    <source>
        <dbReference type="EMBL" id="GCC52358.1"/>
    </source>
</evidence>
<dbReference type="PANTHER" id="PTHR24422:SF8">
    <property type="entry name" value="CHEMOTAXIS PROTEIN"/>
    <property type="match status" value="1"/>
</dbReference>
<keyword evidence="2" id="KW-0808">Transferase</keyword>
<dbReference type="InterPro" id="IPR029063">
    <property type="entry name" value="SAM-dependent_MTases_sf"/>
</dbReference>
<comment type="caution">
    <text evidence="2">The sequence shown here is derived from an EMBL/GenBank/DDBJ whole genome shotgun (WGS) entry which is preliminary data.</text>
</comment>
<keyword evidence="3" id="KW-1185">Reference proteome</keyword>
<dbReference type="InterPro" id="IPR050903">
    <property type="entry name" value="Bact_Chemotaxis_MeTrfase"/>
</dbReference>
<dbReference type="EMBL" id="BHXQ01000004">
    <property type="protein sequence ID" value="GCC52358.1"/>
    <property type="molecule type" value="Genomic_DNA"/>
</dbReference>
<proteinExistence type="predicted"/>
<protein>
    <submittedName>
        <fullName evidence="2">Protein-glutamate O-methyltransferase CheR</fullName>
    </submittedName>
</protein>
<dbReference type="Pfam" id="PF03705">
    <property type="entry name" value="CheR_N"/>
    <property type="match status" value="1"/>
</dbReference>
<gene>
    <name evidence="2" type="ORF">SanaruYs_25950</name>
</gene>
<feature type="domain" description="CheR-type methyltransferase" evidence="1">
    <location>
        <begin position="3"/>
        <end position="277"/>
    </location>
</feature>
<sequence length="277" mass="32314">METNTTSVDISDEEVKSLAQSILTRYGIDFTCYEPKSLRRRIVRLLNLYNFDSVHSLWVKLLHDSTFIQVFMNEVSVGMTSMFRDPIFWKHLKQRLNADFKDKPSLSIWHAGCSTGEEVYSMAILLGEIGFRDKTKALATDINMHAIQEAKNGKYHKIKMIENEANFKNYNIYSDFSKYSIAEGTEATMVDNLKTYAQYEYHNLITDPVNETYDLILCRNVMIYFDNQAKVKLLDKFYDALKPGGLFVIGFYDTMLSWINYTKFELIDEEAKIFRKC</sequence>
<dbReference type="SUPFAM" id="SSF53335">
    <property type="entry name" value="S-adenosyl-L-methionine-dependent methyltransferases"/>
    <property type="match status" value="1"/>
</dbReference>
<organism evidence="2 3">
    <name type="scientific">Chryseotalea sanaruensis</name>
    <dbReference type="NCBI Taxonomy" id="2482724"/>
    <lineage>
        <taxon>Bacteria</taxon>
        <taxon>Pseudomonadati</taxon>
        <taxon>Bacteroidota</taxon>
        <taxon>Cytophagia</taxon>
        <taxon>Cytophagales</taxon>
        <taxon>Chryseotaleaceae</taxon>
        <taxon>Chryseotalea</taxon>
    </lineage>
</organism>
<dbReference type="Gene3D" id="3.40.50.150">
    <property type="entry name" value="Vaccinia Virus protein VP39"/>
    <property type="match status" value="1"/>
</dbReference>
<evidence type="ECO:0000313" key="3">
    <source>
        <dbReference type="Proteomes" id="UP000288227"/>
    </source>
</evidence>
<dbReference type="Pfam" id="PF01739">
    <property type="entry name" value="CheR"/>
    <property type="match status" value="1"/>
</dbReference>
<dbReference type="SUPFAM" id="SSF47757">
    <property type="entry name" value="Chemotaxis receptor methyltransferase CheR, N-terminal domain"/>
    <property type="match status" value="1"/>
</dbReference>
<name>A0A401UBS1_9BACT</name>
<dbReference type="InterPro" id="IPR022641">
    <property type="entry name" value="CheR_N"/>
</dbReference>
<dbReference type="PANTHER" id="PTHR24422">
    <property type="entry name" value="CHEMOTAXIS PROTEIN METHYLTRANSFERASE"/>
    <property type="match status" value="1"/>
</dbReference>
<dbReference type="Proteomes" id="UP000288227">
    <property type="component" value="Unassembled WGS sequence"/>
</dbReference>
<dbReference type="RefSeq" id="WP_127122993.1">
    <property type="nucleotide sequence ID" value="NZ_BHXQ01000004.1"/>
</dbReference>
<dbReference type="OrthoDB" id="9816309at2"/>
<dbReference type="SMART" id="SM00138">
    <property type="entry name" value="MeTrc"/>
    <property type="match status" value="1"/>
</dbReference>